<reference evidence="3 4" key="1">
    <citation type="submission" date="2013-07" db="EMBL/GenBank/DDBJ databases">
        <authorList>
            <person name="Stoco P.H."/>
            <person name="Wagner G."/>
            <person name="Gerber A."/>
            <person name="Zaha A."/>
            <person name="Thompson C."/>
            <person name="Bartholomeu D.C."/>
            <person name="Luckemeyer D.D."/>
            <person name="Bahia D."/>
            <person name="Loreto E."/>
            <person name="Prestes E.B."/>
            <person name="Lima F.M."/>
            <person name="Rodrigues-Luiz G."/>
            <person name="Vallejo G.A."/>
            <person name="Filho J.F."/>
            <person name="Monteiro K.M."/>
            <person name="Tyler K.M."/>
            <person name="de Almeida L.G."/>
            <person name="Ortiz M.F."/>
            <person name="Siervo M.A."/>
            <person name="de Moraes M.H."/>
            <person name="Cunha O.L."/>
            <person name="Mendonca-Neto R."/>
            <person name="Silva R."/>
            <person name="Teixeira S.M."/>
            <person name="Murta S.M."/>
            <person name="Sincero T.C."/>
            <person name="Mendes T.A."/>
            <person name="Urmenyi T.P."/>
            <person name="Silva V.G."/>
            <person name="da Rocha W.D."/>
            <person name="Andersson B."/>
            <person name="Romanha A.J."/>
            <person name="Steindel M."/>
            <person name="de Vasconcelos A.T."/>
            <person name="Grisard E.C."/>
        </authorList>
    </citation>
    <scope>NUCLEOTIDE SEQUENCE [LARGE SCALE GENOMIC DNA]</scope>
    <source>
        <strain evidence="3 4">SC58</strain>
    </source>
</reference>
<dbReference type="OrthoDB" id="277011at2759"/>
<evidence type="ECO:0000313" key="4">
    <source>
        <dbReference type="Proteomes" id="UP000031737"/>
    </source>
</evidence>
<proteinExistence type="predicted"/>
<evidence type="ECO:0000259" key="2">
    <source>
        <dbReference type="PROSITE" id="PS50969"/>
    </source>
</evidence>
<dbReference type="SUPFAM" id="SSF56784">
    <property type="entry name" value="HAD-like"/>
    <property type="match status" value="1"/>
</dbReference>
<dbReference type="PANTHER" id="PTHR12210">
    <property type="entry name" value="DULLARD PROTEIN PHOSPHATASE"/>
    <property type="match status" value="1"/>
</dbReference>
<dbReference type="InterPro" id="IPR036412">
    <property type="entry name" value="HAD-like_sf"/>
</dbReference>
<name>A0A061ISK6_TRYRA</name>
<dbReference type="InterPro" id="IPR011948">
    <property type="entry name" value="Dullard_phosphatase"/>
</dbReference>
<feature type="region of interest" description="Disordered" evidence="1">
    <location>
        <begin position="149"/>
        <end position="187"/>
    </location>
</feature>
<comment type="caution">
    <text evidence="3">The sequence shown here is derived from an EMBL/GenBank/DDBJ whole genome shotgun (WGS) entry which is preliminary data.</text>
</comment>
<evidence type="ECO:0000256" key="1">
    <source>
        <dbReference type="SAM" id="MobiDB-lite"/>
    </source>
</evidence>
<feature type="compositionally biased region" description="Low complexity" evidence="1">
    <location>
        <begin position="168"/>
        <end position="179"/>
    </location>
</feature>
<dbReference type="InterPro" id="IPR004274">
    <property type="entry name" value="FCP1_dom"/>
</dbReference>
<dbReference type="PROSITE" id="PS50969">
    <property type="entry name" value="FCP1"/>
    <property type="match status" value="1"/>
</dbReference>
<protein>
    <recommendedName>
        <fullName evidence="2">FCP1 homology domain-containing protein</fullName>
    </recommendedName>
</protein>
<dbReference type="NCBIfam" id="TIGR02251">
    <property type="entry name" value="HIF-SF_euk"/>
    <property type="match status" value="1"/>
</dbReference>
<accession>A0A061ISK6</accession>
<dbReference type="Proteomes" id="UP000031737">
    <property type="component" value="Unassembled WGS sequence"/>
</dbReference>
<gene>
    <name evidence="3" type="ORF">TRSC58_06929</name>
</gene>
<dbReference type="GO" id="GO:0016791">
    <property type="term" value="F:phosphatase activity"/>
    <property type="evidence" value="ECO:0007669"/>
    <property type="project" value="InterPro"/>
</dbReference>
<feature type="domain" description="FCP1 homology" evidence="2">
    <location>
        <begin position="222"/>
        <end position="382"/>
    </location>
</feature>
<dbReference type="AlphaFoldDB" id="A0A061ISK6"/>
<dbReference type="EMBL" id="AUPL01006929">
    <property type="protein sequence ID" value="ESL05424.1"/>
    <property type="molecule type" value="Genomic_DNA"/>
</dbReference>
<sequence>MSYDAASFFRGISARLSAARQSCSDSGTRRRVEDEGEPQQPITPPPLSAISSSPLQPQPAMCVDRATDTTVAARALGTTVSLAGSSGIPAYAPATGDGVGSAGLSVQSVQISGAFMTQVQQGPGPLRRRGLGLTGNPVLYAGRDAVVGTNGISNESGATEGNEGGNGNNNNTVSSSGSTESEKKLPLHDFVTRRKKIKNMPTNTSPVIAKNHPSLLPPKLPLHNGKKTLILDLDETLVHSSLTYQPRHHDLVLSIPVNNTATTVYVAYRPFLRQFIEAIAEHFEVVVFTASVSRYCNPVMDAVDPDGILGPLRLYREHCSVLNGAFVKDLSLLGRDLNQMVIVDNSPVTYLFQQRNAIPIPSWFDDPNDTELRRLLPIIEALAKAENVYDVLDDYNAVLQLKQEQMRGGE</sequence>
<dbReference type="FunFam" id="3.40.50.1000:FF:000093">
    <property type="entry name" value="NLI interacting factor-like phosphatase family protein"/>
    <property type="match status" value="1"/>
</dbReference>
<dbReference type="InterPro" id="IPR023214">
    <property type="entry name" value="HAD_sf"/>
</dbReference>
<dbReference type="Pfam" id="PF03031">
    <property type="entry name" value="NIF"/>
    <property type="match status" value="1"/>
</dbReference>
<dbReference type="SMART" id="SM00577">
    <property type="entry name" value="CPDc"/>
    <property type="match status" value="1"/>
</dbReference>
<keyword evidence="4" id="KW-1185">Reference proteome</keyword>
<dbReference type="Gene3D" id="3.40.50.1000">
    <property type="entry name" value="HAD superfamily/HAD-like"/>
    <property type="match status" value="1"/>
</dbReference>
<feature type="region of interest" description="Disordered" evidence="1">
    <location>
        <begin position="17"/>
        <end position="59"/>
    </location>
</feature>
<dbReference type="VEuPathDB" id="TriTrypDB:TRSC58_06929"/>
<dbReference type="InterPro" id="IPR050365">
    <property type="entry name" value="TIM50"/>
</dbReference>
<organism evidence="3 4">
    <name type="scientific">Trypanosoma rangeli SC58</name>
    <dbReference type="NCBI Taxonomy" id="429131"/>
    <lineage>
        <taxon>Eukaryota</taxon>
        <taxon>Discoba</taxon>
        <taxon>Euglenozoa</taxon>
        <taxon>Kinetoplastea</taxon>
        <taxon>Metakinetoplastina</taxon>
        <taxon>Trypanosomatida</taxon>
        <taxon>Trypanosomatidae</taxon>
        <taxon>Trypanosoma</taxon>
        <taxon>Herpetosoma</taxon>
    </lineage>
</organism>
<dbReference type="CDD" id="cd07521">
    <property type="entry name" value="HAD_FCP1-like"/>
    <property type="match status" value="1"/>
</dbReference>
<feature type="compositionally biased region" description="Low complexity" evidence="1">
    <location>
        <begin position="48"/>
        <end position="59"/>
    </location>
</feature>
<evidence type="ECO:0000313" key="3">
    <source>
        <dbReference type="EMBL" id="ESL05424.1"/>
    </source>
</evidence>